<organism evidence="1 2">
    <name type="scientific">Effusibacillus lacus</name>
    <dbReference type="NCBI Taxonomy" id="1348429"/>
    <lineage>
        <taxon>Bacteria</taxon>
        <taxon>Bacillati</taxon>
        <taxon>Bacillota</taxon>
        <taxon>Bacilli</taxon>
        <taxon>Bacillales</taxon>
        <taxon>Alicyclobacillaceae</taxon>
        <taxon>Effusibacillus</taxon>
    </lineage>
</organism>
<keyword evidence="2" id="KW-1185">Reference proteome</keyword>
<gene>
    <name evidence="1" type="ORF">EFBL_3479</name>
</gene>
<reference evidence="2" key="1">
    <citation type="submission" date="2017-07" db="EMBL/GenBank/DDBJ databases">
        <title>Draft genome sequence of Effusibacillus lacus strain skLN1.</title>
        <authorList>
            <person name="Watanabe M."/>
            <person name="Kojima H."/>
            <person name="Fukui M."/>
        </authorList>
    </citation>
    <scope>NUCLEOTIDE SEQUENCE [LARGE SCALE GENOMIC DNA]</scope>
    <source>
        <strain evidence="2">skLN1</strain>
    </source>
</reference>
<proteinExistence type="predicted"/>
<protein>
    <submittedName>
        <fullName evidence="1">Uncharacterized protein</fullName>
    </submittedName>
</protein>
<evidence type="ECO:0000313" key="2">
    <source>
        <dbReference type="Proteomes" id="UP000217785"/>
    </source>
</evidence>
<dbReference type="RefSeq" id="WP_165912477.1">
    <property type="nucleotide sequence ID" value="NZ_BDUF01000109.1"/>
</dbReference>
<comment type="caution">
    <text evidence="1">The sequence shown here is derived from an EMBL/GenBank/DDBJ whole genome shotgun (WGS) entry which is preliminary data.</text>
</comment>
<dbReference type="Proteomes" id="UP000217785">
    <property type="component" value="Unassembled WGS sequence"/>
</dbReference>
<sequence length="57" mass="6509">MRVPKVIKGLWTMMAGKQEDLEVSEELTHAYFGNAEAWQIENGNQKNESDATNKKEI</sequence>
<evidence type="ECO:0000313" key="1">
    <source>
        <dbReference type="EMBL" id="GAX91788.1"/>
    </source>
</evidence>
<accession>A0A292YPB7</accession>
<dbReference type="AlphaFoldDB" id="A0A292YPB7"/>
<dbReference type="EMBL" id="BDUF01000109">
    <property type="protein sequence ID" value="GAX91788.1"/>
    <property type="molecule type" value="Genomic_DNA"/>
</dbReference>
<name>A0A292YPB7_9BACL</name>